<organism evidence="9 10">
    <name type="scientific">Candidatus Enterococcus moelleringii</name>
    <dbReference type="NCBI Taxonomy" id="2815325"/>
    <lineage>
        <taxon>Bacteria</taxon>
        <taxon>Bacillati</taxon>
        <taxon>Bacillota</taxon>
        <taxon>Bacilli</taxon>
        <taxon>Lactobacillales</taxon>
        <taxon>Enterococcaceae</taxon>
        <taxon>Enterococcus</taxon>
    </lineage>
</organism>
<dbReference type="InterPro" id="IPR027417">
    <property type="entry name" value="P-loop_NTPase"/>
</dbReference>
<name>A0ABS3L6F9_9ENTE</name>
<dbReference type="Gene3D" id="3.40.50.300">
    <property type="entry name" value="P-loop containing nucleotide triphosphate hydrolases"/>
    <property type="match status" value="1"/>
</dbReference>
<comment type="caution">
    <text evidence="9">The sequence shown here is derived from an EMBL/GenBank/DDBJ whole genome shotgun (WGS) entry which is preliminary data.</text>
</comment>
<evidence type="ECO:0000256" key="6">
    <source>
        <dbReference type="ARBA" id="ARBA00022840"/>
    </source>
</evidence>
<dbReference type="InterPro" id="IPR050388">
    <property type="entry name" value="ABC_Ni/Peptide_Import"/>
</dbReference>
<dbReference type="PANTHER" id="PTHR43297">
    <property type="entry name" value="OLIGOPEPTIDE TRANSPORT ATP-BINDING PROTEIN APPD"/>
    <property type="match status" value="1"/>
</dbReference>
<evidence type="ECO:0000313" key="9">
    <source>
        <dbReference type="EMBL" id="MBO1305202.1"/>
    </source>
</evidence>
<dbReference type="PROSITE" id="PS00211">
    <property type="entry name" value="ABC_TRANSPORTER_1"/>
    <property type="match status" value="1"/>
</dbReference>
<dbReference type="PANTHER" id="PTHR43297:SF2">
    <property type="entry name" value="DIPEPTIDE TRANSPORT ATP-BINDING PROTEIN DPPD"/>
    <property type="match status" value="1"/>
</dbReference>
<keyword evidence="6 9" id="KW-0067">ATP-binding</keyword>
<comment type="similarity">
    <text evidence="2">Belongs to the ABC transporter superfamily.</text>
</comment>
<keyword evidence="5" id="KW-0547">Nucleotide-binding</keyword>
<sequence>MEEELLRVEQLTVRFKTYNGTVTAIDNLDLQLNTNETLGIVGESGSGKSVTSLSIMGLLDADTSSVTGQALFKGKDLINMPEREKQHYRGNQLAMIFQEPMTSLNPLHKCGKQIMESMLIHEKISKEDAKAKAIELLELVGIPAPEQRFNEYPHQMSGGMRQRIMIAMALACDPQLLIADEPTTALDVTIQAQILELLKDLRGKLKMGIIMITHDLGVVSEVCDRVVVMYTGKIVEQGSIREILDEPKHPYTEGLIAAIPKMQTQKEPLNSIDGVVPRLDDMPKGCSFHPRCPYAMDICKEKRPALSEIAAGRKVRCFKYSSAEEAEVNP</sequence>
<dbReference type="SUPFAM" id="SSF52540">
    <property type="entry name" value="P-loop containing nucleoside triphosphate hydrolases"/>
    <property type="match status" value="1"/>
</dbReference>
<dbReference type="CDD" id="cd03257">
    <property type="entry name" value="ABC_NikE_OppD_transporters"/>
    <property type="match status" value="1"/>
</dbReference>
<keyword evidence="4" id="KW-1003">Cell membrane</keyword>
<dbReference type="Pfam" id="PF00005">
    <property type="entry name" value="ABC_tran"/>
    <property type="match status" value="1"/>
</dbReference>
<dbReference type="GO" id="GO:0005524">
    <property type="term" value="F:ATP binding"/>
    <property type="evidence" value="ECO:0007669"/>
    <property type="project" value="UniProtKB-KW"/>
</dbReference>
<dbReference type="InterPro" id="IPR013563">
    <property type="entry name" value="Oligopep_ABC_C"/>
</dbReference>
<dbReference type="EMBL" id="JAFREM010000004">
    <property type="protein sequence ID" value="MBO1305202.1"/>
    <property type="molecule type" value="Genomic_DNA"/>
</dbReference>
<evidence type="ECO:0000256" key="3">
    <source>
        <dbReference type="ARBA" id="ARBA00022448"/>
    </source>
</evidence>
<dbReference type="Proteomes" id="UP000664601">
    <property type="component" value="Unassembled WGS sequence"/>
</dbReference>
<gene>
    <name evidence="9" type="ORF">JZO70_03445</name>
</gene>
<keyword evidence="7" id="KW-0472">Membrane</keyword>
<feature type="domain" description="ABC transporter" evidence="8">
    <location>
        <begin position="6"/>
        <end position="256"/>
    </location>
</feature>
<evidence type="ECO:0000256" key="1">
    <source>
        <dbReference type="ARBA" id="ARBA00004202"/>
    </source>
</evidence>
<evidence type="ECO:0000313" key="10">
    <source>
        <dbReference type="Proteomes" id="UP000664601"/>
    </source>
</evidence>
<dbReference type="InterPro" id="IPR003439">
    <property type="entry name" value="ABC_transporter-like_ATP-bd"/>
</dbReference>
<evidence type="ECO:0000259" key="8">
    <source>
        <dbReference type="PROSITE" id="PS50893"/>
    </source>
</evidence>
<dbReference type="InterPro" id="IPR017871">
    <property type="entry name" value="ABC_transporter-like_CS"/>
</dbReference>
<reference evidence="9 10" key="1">
    <citation type="submission" date="2021-03" db="EMBL/GenBank/DDBJ databases">
        <title>Enterococcal diversity collection.</title>
        <authorList>
            <person name="Gilmore M.S."/>
            <person name="Schwartzman J."/>
            <person name="Van Tyne D."/>
            <person name="Martin M."/>
            <person name="Earl A.M."/>
            <person name="Manson A.L."/>
            <person name="Straub T."/>
            <person name="Salamzade R."/>
            <person name="Saavedra J."/>
            <person name="Lebreton F."/>
            <person name="Prichula J."/>
            <person name="Schaufler K."/>
            <person name="Gaca A."/>
            <person name="Sgardioli B."/>
            <person name="Wagenaar J."/>
            <person name="Strong T."/>
        </authorList>
    </citation>
    <scope>NUCLEOTIDE SEQUENCE [LARGE SCALE GENOMIC DNA]</scope>
    <source>
        <strain evidence="9 10">669A</strain>
    </source>
</reference>
<protein>
    <submittedName>
        <fullName evidence="9">ABC transporter ATP-binding protein</fullName>
    </submittedName>
</protein>
<dbReference type="InterPro" id="IPR003593">
    <property type="entry name" value="AAA+_ATPase"/>
</dbReference>
<dbReference type="NCBIfam" id="TIGR01727">
    <property type="entry name" value="oligo_HPY"/>
    <property type="match status" value="1"/>
</dbReference>
<keyword evidence="3" id="KW-0813">Transport</keyword>
<accession>A0ABS3L6F9</accession>
<dbReference type="Pfam" id="PF08352">
    <property type="entry name" value="oligo_HPY"/>
    <property type="match status" value="1"/>
</dbReference>
<dbReference type="SMART" id="SM00382">
    <property type="entry name" value="AAA"/>
    <property type="match status" value="1"/>
</dbReference>
<keyword evidence="10" id="KW-1185">Reference proteome</keyword>
<proteinExistence type="inferred from homology"/>
<evidence type="ECO:0000256" key="2">
    <source>
        <dbReference type="ARBA" id="ARBA00005417"/>
    </source>
</evidence>
<comment type="subcellular location">
    <subcellularLocation>
        <location evidence="1">Cell membrane</location>
        <topology evidence="1">Peripheral membrane protein</topology>
    </subcellularLocation>
</comment>
<evidence type="ECO:0000256" key="5">
    <source>
        <dbReference type="ARBA" id="ARBA00022741"/>
    </source>
</evidence>
<dbReference type="RefSeq" id="WP_207672133.1">
    <property type="nucleotide sequence ID" value="NZ_JAFREM010000004.1"/>
</dbReference>
<dbReference type="PROSITE" id="PS50893">
    <property type="entry name" value="ABC_TRANSPORTER_2"/>
    <property type="match status" value="1"/>
</dbReference>
<evidence type="ECO:0000256" key="4">
    <source>
        <dbReference type="ARBA" id="ARBA00022475"/>
    </source>
</evidence>
<evidence type="ECO:0000256" key="7">
    <source>
        <dbReference type="ARBA" id="ARBA00023136"/>
    </source>
</evidence>